<dbReference type="PIRSF" id="PIRSF002549">
    <property type="entry name" value="Transferrin"/>
    <property type="match status" value="1"/>
</dbReference>
<evidence type="ECO:0000256" key="6">
    <source>
        <dbReference type="ARBA" id="ARBA00022496"/>
    </source>
</evidence>
<evidence type="ECO:0000256" key="1">
    <source>
        <dbReference type="ARBA" id="ARBA00002831"/>
    </source>
</evidence>
<feature type="disulfide bond" evidence="16">
    <location>
        <begin position="301"/>
        <end position="342"/>
    </location>
</feature>
<feature type="binding site" evidence="15">
    <location>
        <position position="254"/>
    </location>
    <ligand>
        <name>Fe(3+)</name>
        <dbReference type="ChEBI" id="CHEBI:29034"/>
        <label>1</label>
    </ligand>
</feature>
<evidence type="ECO:0000256" key="5">
    <source>
        <dbReference type="ARBA" id="ARBA00022448"/>
    </source>
</evidence>
<feature type="disulfide bond" evidence="16">
    <location>
        <begin position="180"/>
        <end position="187"/>
    </location>
</feature>
<evidence type="ECO:0000256" key="11">
    <source>
        <dbReference type="ARBA" id="ARBA00023065"/>
    </source>
</evidence>
<evidence type="ECO:0000313" key="19">
    <source>
        <dbReference type="Proteomes" id="UP000694523"/>
    </source>
</evidence>
<evidence type="ECO:0000256" key="2">
    <source>
        <dbReference type="ARBA" id="ARBA00004613"/>
    </source>
</evidence>
<proteinExistence type="inferred from homology"/>
<evidence type="ECO:0000256" key="15">
    <source>
        <dbReference type="PIRSR" id="PIRSR002549-3"/>
    </source>
</evidence>
<dbReference type="AlphaFoldDB" id="A0A8C6WNU5"/>
<dbReference type="GO" id="GO:0005615">
    <property type="term" value="C:extracellular space"/>
    <property type="evidence" value="ECO:0007669"/>
    <property type="project" value="InterPro"/>
</dbReference>
<evidence type="ECO:0000256" key="13">
    <source>
        <dbReference type="PIRNR" id="PIRNR002549"/>
    </source>
</evidence>
<keyword evidence="11 13" id="KW-0406">Ion transport</keyword>
<keyword evidence="12 16" id="KW-1015">Disulfide bond</keyword>
<feature type="disulfide bond" evidence="16">
    <location>
        <begin position="35"/>
        <end position="47"/>
    </location>
</feature>
<keyword evidence="19" id="KW-1185">Reference proteome</keyword>
<feature type="binding site" evidence="15">
    <location>
        <position position="556"/>
    </location>
    <ligand>
        <name>Fe(3+)</name>
        <dbReference type="ChEBI" id="CHEBI:29034"/>
        <label>1</label>
    </ligand>
</feature>
<evidence type="ECO:0000256" key="3">
    <source>
        <dbReference type="ARBA" id="ARBA00011245"/>
    </source>
</evidence>
<comment type="function">
    <text evidence="1">Transferrins are iron binding transport proteins which can bind two Fe(3+) ions in association with the binding of an anion, usually bicarbonate.</text>
</comment>
<comment type="function">
    <text evidence="13">Transferrins are iron binding transport proteins which bind Fe(3+) ion in association with the binding of an anion, usually bicarbonate.</text>
</comment>
<reference evidence="18" key="2">
    <citation type="submission" date="2025-09" db="UniProtKB">
        <authorList>
            <consortium name="Ensembl"/>
        </authorList>
    </citation>
    <scope>IDENTIFICATION</scope>
</reference>
<feature type="domain" description="Transferrin-like" evidence="17">
    <location>
        <begin position="298"/>
        <end position="633"/>
    </location>
</feature>
<feature type="binding site" evidence="14">
    <location>
        <position position="126"/>
    </location>
    <ligand>
        <name>hydrogencarbonate</name>
        <dbReference type="ChEBI" id="CHEBI:17544"/>
        <label>1</label>
    </ligand>
</feature>
<evidence type="ECO:0000256" key="7">
    <source>
        <dbReference type="ARBA" id="ARBA00022525"/>
    </source>
</evidence>
<dbReference type="PROSITE" id="PS51408">
    <property type="entry name" value="TRANSFERRIN_LIKE_4"/>
    <property type="match status" value="2"/>
</dbReference>
<feature type="binding site" evidence="14">
    <location>
        <position position="133"/>
    </location>
    <ligand>
        <name>hydrogencarbonate</name>
        <dbReference type="ChEBI" id="CHEBI:17544"/>
        <label>1</label>
    </ligand>
</feature>
<evidence type="ECO:0000259" key="17">
    <source>
        <dbReference type="PROSITE" id="PS51408"/>
    </source>
</evidence>
<feature type="binding site" evidence="15">
    <location>
        <position position="392"/>
    </location>
    <ligand>
        <name>Fe(3+)</name>
        <dbReference type="ChEBI" id="CHEBI:29034"/>
        <label>1</label>
    </ligand>
</feature>
<evidence type="ECO:0000256" key="10">
    <source>
        <dbReference type="ARBA" id="ARBA00023004"/>
    </source>
</evidence>
<dbReference type="FunFam" id="3.40.190.10:FF:000095">
    <property type="entry name" value="Lactotransferrin"/>
    <property type="match status" value="1"/>
</dbReference>
<reference evidence="18" key="1">
    <citation type="submission" date="2025-08" db="UniProtKB">
        <authorList>
            <consortium name="Ensembl"/>
        </authorList>
    </citation>
    <scope>IDENTIFICATION</scope>
</reference>
<feature type="disulfide bond" evidence="16">
    <location>
        <begin position="25"/>
        <end position="56"/>
    </location>
</feature>
<keyword evidence="8 13" id="KW-0479">Metal-binding</keyword>
<keyword evidence="10 13" id="KW-0408">Iron</keyword>
<dbReference type="PANTHER" id="PTHR11485:SF31">
    <property type="entry name" value="SEROTRANSFERRIN"/>
    <property type="match status" value="1"/>
</dbReference>
<feature type="disulfide bond" evidence="16">
    <location>
        <begin position="124"/>
        <end position="204"/>
    </location>
</feature>
<feature type="domain" description="Transferrin-like" evidence="17">
    <location>
        <begin position="22"/>
        <end position="267"/>
    </location>
</feature>
<dbReference type="GO" id="GO:0005886">
    <property type="term" value="C:plasma membrane"/>
    <property type="evidence" value="ECO:0007669"/>
    <property type="project" value="TreeGrafter"/>
</dbReference>
<accession>A0A8C6WNU5</accession>
<evidence type="ECO:0000313" key="18">
    <source>
        <dbReference type="Ensembl" id="ENSNMLP00000020620.1"/>
    </source>
</evidence>
<organism evidence="18 19">
    <name type="scientific">Neogobius melanostomus</name>
    <name type="common">round goby</name>
    <dbReference type="NCBI Taxonomy" id="47308"/>
    <lineage>
        <taxon>Eukaryota</taxon>
        <taxon>Metazoa</taxon>
        <taxon>Chordata</taxon>
        <taxon>Craniata</taxon>
        <taxon>Vertebrata</taxon>
        <taxon>Euteleostomi</taxon>
        <taxon>Actinopterygii</taxon>
        <taxon>Neopterygii</taxon>
        <taxon>Teleostei</taxon>
        <taxon>Neoteleostei</taxon>
        <taxon>Acanthomorphata</taxon>
        <taxon>Gobiaria</taxon>
        <taxon>Gobiiformes</taxon>
        <taxon>Gobioidei</taxon>
        <taxon>Gobiidae</taxon>
        <taxon>Benthophilinae</taxon>
        <taxon>Neogobiini</taxon>
        <taxon>Neogobius</taxon>
    </lineage>
</organism>
<dbReference type="InterPro" id="IPR018195">
    <property type="entry name" value="Transferrin_Fe_BS"/>
</dbReference>
<evidence type="ECO:0000256" key="9">
    <source>
        <dbReference type="ARBA" id="ARBA00022737"/>
    </source>
</evidence>
<feature type="disulfide bond" evidence="16">
    <location>
        <begin position="415"/>
        <end position="493"/>
    </location>
</feature>
<dbReference type="GO" id="GO:0055037">
    <property type="term" value="C:recycling endosome"/>
    <property type="evidence" value="ECO:0007669"/>
    <property type="project" value="TreeGrafter"/>
</dbReference>
<evidence type="ECO:0000256" key="8">
    <source>
        <dbReference type="ARBA" id="ARBA00022723"/>
    </source>
</evidence>
<dbReference type="GO" id="GO:0005769">
    <property type="term" value="C:early endosome"/>
    <property type="evidence" value="ECO:0007669"/>
    <property type="project" value="TreeGrafter"/>
</dbReference>
<evidence type="ECO:0000256" key="14">
    <source>
        <dbReference type="PIRSR" id="PIRSR002549-2"/>
    </source>
</evidence>
<feature type="disulfide bond" evidence="16">
    <location>
        <begin position="449"/>
        <end position="463"/>
    </location>
</feature>
<feature type="binding site" evidence="14">
    <location>
        <position position="417"/>
    </location>
    <ligand>
        <name>hydrogencarbonate</name>
        <dbReference type="ChEBI" id="CHEBI:17544"/>
        <label>1</label>
    </ligand>
</feature>
<feature type="binding site" evidence="14">
    <location>
        <position position="424"/>
    </location>
    <ligand>
        <name>hydrogencarbonate</name>
        <dbReference type="ChEBI" id="CHEBI:17544"/>
        <label>1</label>
    </ligand>
</feature>
<feature type="disulfide bond" evidence="16">
    <location>
        <begin position="439"/>
        <end position="634"/>
    </location>
</feature>
<evidence type="ECO:0000256" key="16">
    <source>
        <dbReference type="PIRSR" id="PIRSR002549-4"/>
    </source>
</evidence>
<name>A0A8C6WNU5_9GOBI</name>
<feature type="disulfide bond" evidence="16">
    <location>
        <begin position="232"/>
        <end position="246"/>
    </location>
</feature>
<comment type="subunit">
    <text evidence="3 13">Monomer.</text>
</comment>
<dbReference type="GO" id="GO:0046872">
    <property type="term" value="F:metal ion binding"/>
    <property type="evidence" value="ECO:0007669"/>
    <property type="project" value="UniProtKB-KW"/>
</dbReference>
<dbReference type="Proteomes" id="UP000694523">
    <property type="component" value="Unplaced"/>
</dbReference>
<dbReference type="PRINTS" id="PR00422">
    <property type="entry name" value="TRANSFERRIN"/>
</dbReference>
<dbReference type="PROSITE" id="PS00206">
    <property type="entry name" value="TRANSFERRIN_LIKE_2"/>
    <property type="match status" value="1"/>
</dbReference>
<dbReference type="Pfam" id="PF00405">
    <property type="entry name" value="Transferrin"/>
    <property type="match status" value="2"/>
</dbReference>
<dbReference type="Ensembl" id="ENSNMLT00000023133.1">
    <property type="protein sequence ID" value="ENSNMLP00000020620.1"/>
    <property type="gene ID" value="ENSNMLG00000013410.1"/>
</dbReference>
<feature type="disulfide bond" evidence="16">
    <location>
        <begin position="460"/>
        <end position="476"/>
    </location>
</feature>
<keyword evidence="7 13" id="KW-0964">Secreted</keyword>
<dbReference type="GO" id="GO:0006826">
    <property type="term" value="P:iron ion transport"/>
    <property type="evidence" value="ECO:0007669"/>
    <property type="project" value="UniProtKB-KW"/>
</dbReference>
<feature type="disulfide bond" evidence="16">
    <location>
        <begin position="169"/>
        <end position="183"/>
    </location>
</feature>
<comment type="similarity">
    <text evidence="13">Belongs to the transferrin family.</text>
</comment>
<dbReference type="PROSITE" id="PS00205">
    <property type="entry name" value="TRANSFERRIN_LIKE_1"/>
    <property type="match status" value="2"/>
</dbReference>
<dbReference type="SMART" id="SM00094">
    <property type="entry name" value="TR_FER"/>
    <property type="match status" value="2"/>
</dbReference>
<comment type="subcellular location">
    <subcellularLocation>
        <location evidence="2 13">Secreted</location>
    </subcellularLocation>
</comment>
<evidence type="ECO:0000256" key="4">
    <source>
        <dbReference type="ARBA" id="ARBA00016768"/>
    </source>
</evidence>
<dbReference type="InterPro" id="IPR016357">
    <property type="entry name" value="Transferrin"/>
</dbReference>
<feature type="binding site" evidence="14">
    <location>
        <position position="421"/>
    </location>
    <ligand>
        <name>hydrogencarbonate</name>
        <dbReference type="ChEBI" id="CHEBI:17544"/>
        <label>1</label>
    </ligand>
</feature>
<dbReference type="GO" id="GO:0019731">
    <property type="term" value="P:antibacterial humoral response"/>
    <property type="evidence" value="ECO:0007669"/>
    <property type="project" value="TreeGrafter"/>
</dbReference>
<feature type="binding site" evidence="15">
    <location>
        <position position="487"/>
    </location>
    <ligand>
        <name>Fe(3+)</name>
        <dbReference type="ChEBI" id="CHEBI:29034"/>
        <label>2</label>
    </ligand>
</feature>
<protein>
    <recommendedName>
        <fullName evidence="4 13">Serotransferrin</fullName>
    </recommendedName>
</protein>
<evidence type="ECO:0000256" key="12">
    <source>
        <dbReference type="ARBA" id="ARBA00023157"/>
    </source>
</evidence>
<feature type="disulfide bond" evidence="16">
    <location>
        <begin position="314"/>
        <end position="333"/>
    </location>
</feature>
<dbReference type="Gene3D" id="3.40.190.10">
    <property type="entry name" value="Periplasmic binding protein-like II"/>
    <property type="match status" value="4"/>
</dbReference>
<dbReference type="PANTHER" id="PTHR11485">
    <property type="entry name" value="TRANSFERRIN"/>
    <property type="match status" value="1"/>
</dbReference>
<sequence length="651" mass="70097">VQRYTYVPTLGNLSFAVPTTTIKWCVISELELRKCNDLAVRSPAFTCVGKMDHDACITAIKAGEADAVTLADEYIYKAGLRNYDLVPIIAEDYRRNAEACSYSVAVAKKGTGFGLKDLKGKKSCHTGLGTSEGWIFPIGTLLSKGWMSWGGADNQPLLQAVSDFFSASCVPGASGYQTLCQLCKGDCSASSANEYFGGAGAFKCLAEGAGQVAFMNPADIPASERNNYELLCGDTTRMPVENFKTCNLGEQLAHAVVTRRDDTLSELIWTSLTTVRAKICCLVTRQSKQPRDSTTTSIRWCAVGPTNGPETAKCDLWSGNSFQPESGTPAIECQTGSTVEECFKKIMRQEADAIAVDGGQVYTAGKCGLVPAMVEQYDEGKCSTPGTAASSYTAVAVIKKGSGVTWGNLKGKRSCHTGIGRTAGWNIPMGHIHKKTNNCDFTQFFSSGCAPGADPTSPFCRNCKGSGRTVGDEAKCKPSADELYYGYAGAFRCLAEGAGDVAFIKHTIVGENTNGNGPDWARGLRSEEFELICPGKDGSVPINDYESCNLATVPAHAVMTRLAIKGRVVDVLKDQQARFGRHGSSDNFRLFESVDGKNLLFKDSTKCLQDVQTDSYESFLGQEYMTAMKSLRQCSDNTPDLEKSCTFQSCQ</sequence>
<dbReference type="InterPro" id="IPR001156">
    <property type="entry name" value="Transferrin-like_dom"/>
</dbReference>
<feature type="disulfide bond" evidence="16">
    <location>
        <begin position="367"/>
        <end position="645"/>
    </location>
</feature>
<dbReference type="SUPFAM" id="SSF53850">
    <property type="entry name" value="Periplasmic binding protein-like II"/>
    <property type="match status" value="2"/>
</dbReference>
<keyword evidence="9" id="KW-0677">Repeat</keyword>
<feature type="binding site" evidence="15">
    <location>
        <position position="357"/>
    </location>
    <ligand>
        <name>Fe(3+)</name>
        <dbReference type="ChEBI" id="CHEBI:29034"/>
        <label>1</label>
    </ligand>
</feature>
<keyword evidence="5 13" id="KW-0813">Transport</keyword>
<keyword evidence="6 13" id="KW-0410">Iron transport</keyword>
<feature type="binding site" evidence="14">
    <location>
        <position position="423"/>
    </location>
    <ligand>
        <name>hydrogencarbonate</name>
        <dbReference type="ChEBI" id="CHEBI:17544"/>
        <label>1</label>
    </ligand>
</feature>
<feature type="disulfide bond" evidence="16">
    <location>
        <begin position="533"/>
        <end position="548"/>
    </location>
</feature>